<accession>A0A9N7RDK7</accession>
<dbReference type="Proteomes" id="UP001153555">
    <property type="component" value="Unassembled WGS sequence"/>
</dbReference>
<organism evidence="2 3">
    <name type="scientific">Striga hermonthica</name>
    <name type="common">Purple witchweed</name>
    <name type="synonym">Buchnera hermonthica</name>
    <dbReference type="NCBI Taxonomy" id="68872"/>
    <lineage>
        <taxon>Eukaryota</taxon>
        <taxon>Viridiplantae</taxon>
        <taxon>Streptophyta</taxon>
        <taxon>Embryophyta</taxon>
        <taxon>Tracheophyta</taxon>
        <taxon>Spermatophyta</taxon>
        <taxon>Magnoliopsida</taxon>
        <taxon>eudicotyledons</taxon>
        <taxon>Gunneridae</taxon>
        <taxon>Pentapetalae</taxon>
        <taxon>asterids</taxon>
        <taxon>lamiids</taxon>
        <taxon>Lamiales</taxon>
        <taxon>Orobanchaceae</taxon>
        <taxon>Buchnereae</taxon>
        <taxon>Striga</taxon>
    </lineage>
</organism>
<evidence type="ECO:0000313" key="2">
    <source>
        <dbReference type="EMBL" id="CAA0825428.1"/>
    </source>
</evidence>
<sequence>MSTKGSSGVIRTNDPTEKTAIWMENPFSLKIGQVFTGFGVGCGVGVGVGRPLNLGAIPVLGEVMIAARGATDAFSGVHRHVNSSLRKVGAKHIEAGIGCGVGFGHGFGVGMYLRYIMLIKLQLAAQMMEKLGMGFSSTLSHENHAEGESISPLVKTLSNSTFNGDISDGKKIVFSEGIVAPKTSDSNPQHSSRTENVVNNFLRTPLLQEKRGSLHEQAGALQSENNVLQMVLKHQILIEELMQENEKLRRILVEELKVQPIKFESSFTSSSKSSCTDCFECRRKQRKR</sequence>
<evidence type="ECO:0000313" key="3">
    <source>
        <dbReference type="Proteomes" id="UP001153555"/>
    </source>
</evidence>
<keyword evidence="3" id="KW-1185">Reference proteome</keyword>
<feature type="coiled-coil region" evidence="1">
    <location>
        <begin position="231"/>
        <end position="258"/>
    </location>
</feature>
<dbReference type="PANTHER" id="PTHR36051">
    <property type="entry name" value="DYNAMIN"/>
    <property type="match status" value="1"/>
</dbReference>
<evidence type="ECO:0000256" key="1">
    <source>
        <dbReference type="SAM" id="Coils"/>
    </source>
</evidence>
<dbReference type="AlphaFoldDB" id="A0A9N7RDK7"/>
<dbReference type="OrthoDB" id="1934430at2759"/>
<proteinExistence type="predicted"/>
<reference evidence="2" key="1">
    <citation type="submission" date="2019-12" db="EMBL/GenBank/DDBJ databases">
        <authorList>
            <person name="Scholes J."/>
        </authorList>
    </citation>
    <scope>NUCLEOTIDE SEQUENCE</scope>
</reference>
<keyword evidence="1" id="KW-0175">Coiled coil</keyword>
<protein>
    <submittedName>
        <fullName evidence="2">Uncharacterized protein</fullName>
    </submittedName>
</protein>
<gene>
    <name evidence="2" type="ORF">SHERM_22204</name>
</gene>
<dbReference type="EMBL" id="CACSLK010026072">
    <property type="protein sequence ID" value="CAA0825428.1"/>
    <property type="molecule type" value="Genomic_DNA"/>
</dbReference>
<comment type="caution">
    <text evidence="2">The sequence shown here is derived from an EMBL/GenBank/DDBJ whole genome shotgun (WGS) entry which is preliminary data.</text>
</comment>
<dbReference type="PANTHER" id="PTHR36051:SF2">
    <property type="entry name" value="DYNAMIN"/>
    <property type="match status" value="1"/>
</dbReference>
<name>A0A9N7RDK7_STRHE</name>